<dbReference type="PANTHER" id="PTHR32089">
    <property type="entry name" value="METHYL-ACCEPTING CHEMOTAXIS PROTEIN MCPB"/>
    <property type="match status" value="1"/>
</dbReference>
<dbReference type="Pfam" id="PF00015">
    <property type="entry name" value="MCPsignal"/>
    <property type="match status" value="1"/>
</dbReference>
<evidence type="ECO:0000256" key="3">
    <source>
        <dbReference type="ARBA" id="ARBA00022481"/>
    </source>
</evidence>
<keyword evidence="4 10" id="KW-0812">Transmembrane</keyword>
<reference evidence="13" key="2">
    <citation type="submission" date="2020-07" db="EMBL/GenBank/DDBJ databases">
        <authorList>
            <person name="Lood C."/>
            <person name="Girard L."/>
        </authorList>
    </citation>
    <scope>NUCLEOTIDE SEQUENCE</scope>
    <source>
        <strain evidence="13">SWRI10</strain>
    </source>
</reference>
<feature type="domain" description="HAMP" evidence="12">
    <location>
        <begin position="363"/>
        <end position="415"/>
    </location>
</feature>
<dbReference type="PANTHER" id="PTHR32089:SF112">
    <property type="entry name" value="LYSOZYME-LIKE PROTEIN-RELATED"/>
    <property type="match status" value="1"/>
</dbReference>
<dbReference type="AlphaFoldDB" id="A0A923JUJ1"/>
<keyword evidence="2" id="KW-1003">Cell membrane</keyword>
<organism evidence="13">
    <name type="scientific">Pseudomonas urmiensis</name>
    <dbReference type="NCBI Taxonomy" id="2745493"/>
    <lineage>
        <taxon>Bacteria</taxon>
        <taxon>Pseudomonadati</taxon>
        <taxon>Pseudomonadota</taxon>
        <taxon>Gammaproteobacteria</taxon>
        <taxon>Pseudomonadales</taxon>
        <taxon>Pseudomonadaceae</taxon>
        <taxon>Pseudomonas</taxon>
    </lineage>
</organism>
<feature type="domain" description="Methyl-accepting transducer" evidence="11">
    <location>
        <begin position="420"/>
        <end position="656"/>
    </location>
</feature>
<reference evidence="14" key="3">
    <citation type="submission" date="2021-06" db="EMBL/GenBank/DDBJ databases">
        <title>Updating the genus Pseudomonas: Description of 43 new species and partition of the Pseudomonas putida group.</title>
        <authorList>
            <person name="Girard L."/>
            <person name="Lood C."/>
            <person name="Vandamme P."/>
            <person name="Rokni-Zadeh H."/>
            <person name="Van Noort V."/>
            <person name="Hofte M."/>
            <person name="Lavigne R."/>
            <person name="De Mot R."/>
        </authorList>
    </citation>
    <scope>NUCLEOTIDE SEQUENCE</scope>
    <source>
        <strain evidence="14">SWRI10</strain>
    </source>
</reference>
<keyword evidence="7 9" id="KW-0807">Transducer</keyword>
<reference evidence="13" key="1">
    <citation type="journal article" date="2020" name="Microorganisms">
        <title>Reliable Identification of Environmental Pseudomonas Isolates Using the rpoD Gene.</title>
        <authorList>
            <consortium name="The Broad Institute Genome Sequencing Platform"/>
            <person name="Girard L."/>
            <person name="Lood C."/>
            <person name="Rokni-Zadeh H."/>
            <person name="van Noort V."/>
            <person name="Lavigne R."/>
            <person name="De Mot R."/>
        </authorList>
    </citation>
    <scope>NUCLEOTIDE SEQUENCE</scope>
    <source>
        <strain evidence="13">SWRI10</strain>
    </source>
</reference>
<evidence type="ECO:0000313" key="14">
    <source>
        <dbReference type="EMBL" id="MBV4535695.1"/>
    </source>
</evidence>
<evidence type="ECO:0000256" key="5">
    <source>
        <dbReference type="ARBA" id="ARBA00022989"/>
    </source>
</evidence>
<dbReference type="SUPFAM" id="SSF58104">
    <property type="entry name" value="Methyl-accepting chemotaxis protein (MCP) signaling domain"/>
    <property type="match status" value="1"/>
</dbReference>
<keyword evidence="5 10" id="KW-1133">Transmembrane helix</keyword>
<keyword evidence="3" id="KW-0488">Methylation</keyword>
<comment type="caution">
    <text evidence="13">The sequence shown here is derived from an EMBL/GenBank/DDBJ whole genome shotgun (WGS) entry which is preliminary data.</text>
</comment>
<dbReference type="GO" id="GO:0006935">
    <property type="term" value="P:chemotaxis"/>
    <property type="evidence" value="ECO:0007669"/>
    <property type="project" value="UniProtKB-ARBA"/>
</dbReference>
<dbReference type="FunFam" id="1.10.287.950:FF:000001">
    <property type="entry name" value="Methyl-accepting chemotaxis sensory transducer"/>
    <property type="match status" value="1"/>
</dbReference>
<dbReference type="InterPro" id="IPR003660">
    <property type="entry name" value="HAMP_dom"/>
</dbReference>
<dbReference type="Proteomes" id="UP000599879">
    <property type="component" value="Unassembled WGS sequence"/>
</dbReference>
<evidence type="ECO:0000259" key="11">
    <source>
        <dbReference type="PROSITE" id="PS50111"/>
    </source>
</evidence>
<evidence type="ECO:0000256" key="1">
    <source>
        <dbReference type="ARBA" id="ARBA00004651"/>
    </source>
</evidence>
<protein>
    <submittedName>
        <fullName evidence="13">Methyl-accepting chemotaxis protein</fullName>
    </submittedName>
</protein>
<dbReference type="PROSITE" id="PS50885">
    <property type="entry name" value="HAMP"/>
    <property type="match status" value="1"/>
</dbReference>
<gene>
    <name evidence="14" type="ORF">HU737_006885</name>
    <name evidence="13" type="ORF">HU737_05170</name>
</gene>
<dbReference type="PROSITE" id="PS50111">
    <property type="entry name" value="CHEMOTAXIS_TRANSDUC_2"/>
    <property type="match status" value="1"/>
</dbReference>
<sequence length="696" mass="74584">MKVLQWGISAMERFSFSRKFQVLMLVFLIPLGYGLWVLCSGYRSELSRIEAERRGVALLATLGAGQAGAASGRNLAARWRATDVAARGDGASLNDMTVWLGDQDERREQLQALLDQGALDASGRLERALASEVESLSSEHQRLERARQDPQALASWWADAHNAATRSLQATGKLIELAASDHGLRRDTWADTSELIDIITFQVPDLTRQLTAVGSTGQGVIGSGGFNLLTRSQLRDALAATQATLDTLAQSTASTASTAVAQEQEEDWQHATQAGLEQIASVVRKLEQDFFRRDITSLQPMAVSNQIAQALTLANSLQASTQRYLDQRLSLYQARAWQGGLLALSLFSVMTLLALYGLLCVQVSIRRTTAGITRMAHSLSEGDLRSRVSVLGRDELATIGHGLNAAQEQLQSTIHGIIQQTHGVTATVSVLDEQAGASLQAADNQRQQVALIAAAAVELASTARSVAQTCSEAVVHSAEARNLASAGQLRSLQTTQGMQQLTGRLDEAAVALEQLRERTQRIDVVVAVIRNIAEQTNLLALNASIEAARAGEHGRGFAVVADQVRELSAQTQASTAEIGSTVAALQEGVRVTASFMQSACEQSKGDAGEVVRLGEQLQLIAGASRQVGDMLEQIAAAADEQAETAQAISSNILRVDEASMQILESAREVNGVATRLKSGCASLKDTTQRFRLYTPA</sequence>
<evidence type="ECO:0000256" key="10">
    <source>
        <dbReference type="SAM" id="Phobius"/>
    </source>
</evidence>
<dbReference type="SMART" id="SM00283">
    <property type="entry name" value="MA"/>
    <property type="match status" value="1"/>
</dbReference>
<name>A0A923JUJ1_9PSED</name>
<evidence type="ECO:0000259" key="12">
    <source>
        <dbReference type="PROSITE" id="PS50885"/>
    </source>
</evidence>
<proteinExistence type="inferred from homology"/>
<dbReference type="InterPro" id="IPR004089">
    <property type="entry name" value="MCPsignal_dom"/>
</dbReference>
<dbReference type="EMBL" id="JABWRE020000001">
    <property type="protein sequence ID" value="MBV4535695.1"/>
    <property type="molecule type" value="Genomic_DNA"/>
</dbReference>
<keyword evidence="6 10" id="KW-0472">Membrane</keyword>
<feature type="transmembrane region" description="Helical" evidence="10">
    <location>
        <begin position="20"/>
        <end position="39"/>
    </location>
</feature>
<evidence type="ECO:0000256" key="7">
    <source>
        <dbReference type="ARBA" id="ARBA00023224"/>
    </source>
</evidence>
<evidence type="ECO:0000256" key="8">
    <source>
        <dbReference type="ARBA" id="ARBA00029447"/>
    </source>
</evidence>
<dbReference type="Pfam" id="PF00672">
    <property type="entry name" value="HAMP"/>
    <property type="match status" value="1"/>
</dbReference>
<accession>A0A923JUJ1</accession>
<evidence type="ECO:0000256" key="6">
    <source>
        <dbReference type="ARBA" id="ARBA00023136"/>
    </source>
</evidence>
<dbReference type="EMBL" id="JABWRE010000002">
    <property type="protein sequence ID" value="MBC3440064.1"/>
    <property type="molecule type" value="Genomic_DNA"/>
</dbReference>
<dbReference type="GO" id="GO:0007165">
    <property type="term" value="P:signal transduction"/>
    <property type="evidence" value="ECO:0007669"/>
    <property type="project" value="UniProtKB-KW"/>
</dbReference>
<dbReference type="SMART" id="SM00304">
    <property type="entry name" value="HAMP"/>
    <property type="match status" value="1"/>
</dbReference>
<dbReference type="CDD" id="cd11386">
    <property type="entry name" value="MCP_signal"/>
    <property type="match status" value="1"/>
</dbReference>
<dbReference type="Gene3D" id="1.10.287.950">
    <property type="entry name" value="Methyl-accepting chemotaxis protein"/>
    <property type="match status" value="1"/>
</dbReference>
<comment type="subcellular location">
    <subcellularLocation>
        <location evidence="1">Cell membrane</location>
        <topology evidence="1">Multi-pass membrane protein</topology>
    </subcellularLocation>
</comment>
<comment type="similarity">
    <text evidence="8">Belongs to the methyl-accepting chemotaxis (MCP) protein family.</text>
</comment>
<evidence type="ECO:0000256" key="9">
    <source>
        <dbReference type="PROSITE-ProRule" id="PRU00284"/>
    </source>
</evidence>
<evidence type="ECO:0000313" key="13">
    <source>
        <dbReference type="EMBL" id="MBC3440064.1"/>
    </source>
</evidence>
<evidence type="ECO:0000256" key="2">
    <source>
        <dbReference type="ARBA" id="ARBA00022475"/>
    </source>
</evidence>
<dbReference type="CDD" id="cd06225">
    <property type="entry name" value="HAMP"/>
    <property type="match status" value="1"/>
</dbReference>
<evidence type="ECO:0000256" key="4">
    <source>
        <dbReference type="ARBA" id="ARBA00022692"/>
    </source>
</evidence>
<feature type="transmembrane region" description="Helical" evidence="10">
    <location>
        <begin position="336"/>
        <end position="359"/>
    </location>
</feature>
<dbReference type="GO" id="GO:0005886">
    <property type="term" value="C:plasma membrane"/>
    <property type="evidence" value="ECO:0007669"/>
    <property type="project" value="UniProtKB-SubCell"/>
</dbReference>